<dbReference type="EMBL" id="BGPR01081394">
    <property type="protein sequence ID" value="GBL82797.1"/>
    <property type="molecule type" value="Genomic_DNA"/>
</dbReference>
<evidence type="ECO:0000313" key="2">
    <source>
        <dbReference type="EMBL" id="GBL82744.1"/>
    </source>
</evidence>
<evidence type="ECO:0000313" key="4">
    <source>
        <dbReference type="Proteomes" id="UP000499080"/>
    </source>
</evidence>
<feature type="region of interest" description="Disordered" evidence="1">
    <location>
        <begin position="33"/>
        <end position="62"/>
    </location>
</feature>
<accession>A0A4Y2ATF7</accession>
<name>A0A4Y2ATF7_ARAVE</name>
<keyword evidence="4" id="KW-1185">Reference proteome</keyword>
<evidence type="ECO:0000256" key="1">
    <source>
        <dbReference type="SAM" id="MobiDB-lite"/>
    </source>
</evidence>
<organism evidence="3 4">
    <name type="scientific">Araneus ventricosus</name>
    <name type="common">Orbweaver spider</name>
    <name type="synonym">Epeira ventricosa</name>
    <dbReference type="NCBI Taxonomy" id="182803"/>
    <lineage>
        <taxon>Eukaryota</taxon>
        <taxon>Metazoa</taxon>
        <taxon>Ecdysozoa</taxon>
        <taxon>Arthropoda</taxon>
        <taxon>Chelicerata</taxon>
        <taxon>Arachnida</taxon>
        <taxon>Araneae</taxon>
        <taxon>Araneomorphae</taxon>
        <taxon>Entelegynae</taxon>
        <taxon>Araneoidea</taxon>
        <taxon>Araneidae</taxon>
        <taxon>Araneus</taxon>
    </lineage>
</organism>
<gene>
    <name evidence="2" type="ORF">AVEN_195152_1</name>
    <name evidence="3" type="ORF">AVEN_46804_1</name>
</gene>
<protein>
    <submittedName>
        <fullName evidence="3">Uncharacterized protein</fullName>
    </submittedName>
</protein>
<reference evidence="3 4" key="1">
    <citation type="journal article" date="2019" name="Sci. Rep.">
        <title>Orb-weaving spider Araneus ventricosus genome elucidates the spidroin gene catalogue.</title>
        <authorList>
            <person name="Kono N."/>
            <person name="Nakamura H."/>
            <person name="Ohtoshi R."/>
            <person name="Moran D.A.P."/>
            <person name="Shinohara A."/>
            <person name="Yoshida Y."/>
            <person name="Fujiwara M."/>
            <person name="Mori M."/>
            <person name="Tomita M."/>
            <person name="Arakawa K."/>
        </authorList>
    </citation>
    <scope>NUCLEOTIDE SEQUENCE [LARGE SCALE GENOMIC DNA]</scope>
</reference>
<dbReference type="EMBL" id="BGPR01081385">
    <property type="protein sequence ID" value="GBL82744.1"/>
    <property type="molecule type" value="Genomic_DNA"/>
</dbReference>
<evidence type="ECO:0000313" key="3">
    <source>
        <dbReference type="EMBL" id="GBL82797.1"/>
    </source>
</evidence>
<sequence length="125" mass="14575">MRDSFIIPTCERKEKIYFRRRRIQTRVEKGLFESLPTPPSVTSQRPFRQMTRGEGGLTPLRGTTRRFQLPLPYRFLTHGKGILGREDEQIRIVCMASVTERFRASLISKNTGNRRDNTLAKQSHP</sequence>
<proteinExistence type="predicted"/>
<comment type="caution">
    <text evidence="3">The sequence shown here is derived from an EMBL/GenBank/DDBJ whole genome shotgun (WGS) entry which is preliminary data.</text>
</comment>
<dbReference type="Proteomes" id="UP000499080">
    <property type="component" value="Unassembled WGS sequence"/>
</dbReference>
<dbReference type="AlphaFoldDB" id="A0A4Y2ATF7"/>